<accession>A0AAW3TNX0</accession>
<sequence length="102" mass="11185">MMASRPISPEQMLAAIPSLPRPMLARLVDQMIDRLDEMDGDADDEDNGDAEHIDEREPDEECGLVAGLPIPSALDRQTADSIPAGWRLSISTRTALLEIMRG</sequence>
<organism evidence="2 3">
    <name type="scientific">Sphingomonas aquatilis</name>
    <dbReference type="NCBI Taxonomy" id="93063"/>
    <lineage>
        <taxon>Bacteria</taxon>
        <taxon>Pseudomonadati</taxon>
        <taxon>Pseudomonadota</taxon>
        <taxon>Alphaproteobacteria</taxon>
        <taxon>Sphingomonadales</taxon>
        <taxon>Sphingomonadaceae</taxon>
        <taxon>Sphingomonas</taxon>
    </lineage>
</organism>
<name>A0AAW3TNX0_9SPHN</name>
<gene>
    <name evidence="2" type="ORF">GGR47_001054</name>
</gene>
<evidence type="ECO:0000313" key="3">
    <source>
        <dbReference type="Proteomes" id="UP000528945"/>
    </source>
</evidence>
<dbReference type="Proteomes" id="UP000528945">
    <property type="component" value="Unassembled WGS sequence"/>
</dbReference>
<dbReference type="RefSeq" id="WP_147035436.1">
    <property type="nucleotide sequence ID" value="NZ_JACIDB010000001.1"/>
</dbReference>
<feature type="region of interest" description="Disordered" evidence="1">
    <location>
        <begin position="36"/>
        <end position="59"/>
    </location>
</feature>
<comment type="caution">
    <text evidence="2">The sequence shown here is derived from an EMBL/GenBank/DDBJ whole genome shotgun (WGS) entry which is preliminary data.</text>
</comment>
<evidence type="ECO:0000313" key="2">
    <source>
        <dbReference type="EMBL" id="MBB3874838.1"/>
    </source>
</evidence>
<protein>
    <submittedName>
        <fullName evidence="2">Uncharacterized protein</fullName>
    </submittedName>
</protein>
<keyword evidence="3" id="KW-1185">Reference proteome</keyword>
<dbReference type="EMBL" id="JACIDB010000001">
    <property type="protein sequence ID" value="MBB3874838.1"/>
    <property type="molecule type" value="Genomic_DNA"/>
</dbReference>
<proteinExistence type="predicted"/>
<reference evidence="2 3" key="1">
    <citation type="submission" date="2020-08" db="EMBL/GenBank/DDBJ databases">
        <title>Genomic Encyclopedia of Type Strains, Phase IV (KMG-IV): sequencing the most valuable type-strain genomes for metagenomic binning, comparative biology and taxonomic classification.</title>
        <authorList>
            <person name="Goeker M."/>
        </authorList>
    </citation>
    <scope>NUCLEOTIDE SEQUENCE [LARGE SCALE GENOMIC DNA]</scope>
    <source>
        <strain evidence="2 3">DSM 15581</strain>
    </source>
</reference>
<evidence type="ECO:0000256" key="1">
    <source>
        <dbReference type="SAM" id="MobiDB-lite"/>
    </source>
</evidence>
<dbReference type="AlphaFoldDB" id="A0AAW3TNX0"/>
<feature type="compositionally biased region" description="Acidic residues" evidence="1">
    <location>
        <begin position="38"/>
        <end position="48"/>
    </location>
</feature>